<proteinExistence type="predicted"/>
<dbReference type="OrthoDB" id="3477503at2"/>
<accession>A0A5S4FHI4</accession>
<dbReference type="RefSeq" id="WP_138667763.1">
    <property type="nucleotide sequence ID" value="NZ_VCKY01000065.1"/>
</dbReference>
<sequence length="126" mass="13575">MMKNLLKTAVVGAAVIASSLAMAQPAMASTFSWNVGDGVVSYDDAKNKFCVRAYDSEGARSVEVKLPAGGSTFTITDLNNYYGKPGGTCRYLNTIYSENTSLTVTARSYWGERGTWVDRGSKSFTT</sequence>
<gene>
    <name evidence="2" type="ORF">ETD86_20520</name>
</gene>
<organism evidence="2 3">
    <name type="scientific">Nonomuraea turkmeniaca</name>
    <dbReference type="NCBI Taxonomy" id="103838"/>
    <lineage>
        <taxon>Bacteria</taxon>
        <taxon>Bacillati</taxon>
        <taxon>Actinomycetota</taxon>
        <taxon>Actinomycetes</taxon>
        <taxon>Streptosporangiales</taxon>
        <taxon>Streptosporangiaceae</taxon>
        <taxon>Nonomuraea</taxon>
    </lineage>
</organism>
<comment type="caution">
    <text evidence="2">The sequence shown here is derived from an EMBL/GenBank/DDBJ whole genome shotgun (WGS) entry which is preliminary data.</text>
</comment>
<dbReference type="EMBL" id="VCKY01000065">
    <property type="protein sequence ID" value="TMR19251.1"/>
    <property type="molecule type" value="Genomic_DNA"/>
</dbReference>
<evidence type="ECO:0000313" key="3">
    <source>
        <dbReference type="Proteomes" id="UP000309128"/>
    </source>
</evidence>
<evidence type="ECO:0000256" key="1">
    <source>
        <dbReference type="SAM" id="SignalP"/>
    </source>
</evidence>
<reference evidence="2 3" key="1">
    <citation type="submission" date="2019-05" db="EMBL/GenBank/DDBJ databases">
        <title>Draft genome sequence of Nonomuraea turkmeniaca DSM 43926.</title>
        <authorList>
            <person name="Saricaoglu S."/>
            <person name="Isik K."/>
        </authorList>
    </citation>
    <scope>NUCLEOTIDE SEQUENCE [LARGE SCALE GENOMIC DNA]</scope>
    <source>
        <strain evidence="2 3">DSM 43926</strain>
    </source>
</reference>
<protein>
    <submittedName>
        <fullName evidence="2">Uncharacterized protein</fullName>
    </submittedName>
</protein>
<evidence type="ECO:0000313" key="2">
    <source>
        <dbReference type="EMBL" id="TMR19251.1"/>
    </source>
</evidence>
<dbReference type="AlphaFoldDB" id="A0A5S4FHI4"/>
<dbReference type="Proteomes" id="UP000309128">
    <property type="component" value="Unassembled WGS sequence"/>
</dbReference>
<keyword evidence="3" id="KW-1185">Reference proteome</keyword>
<feature type="chain" id="PRO_5039628332" evidence="1">
    <location>
        <begin position="24"/>
        <end position="126"/>
    </location>
</feature>
<feature type="signal peptide" evidence="1">
    <location>
        <begin position="1"/>
        <end position="23"/>
    </location>
</feature>
<name>A0A5S4FHI4_9ACTN</name>
<keyword evidence="1" id="KW-0732">Signal</keyword>